<keyword evidence="3" id="KW-1185">Reference proteome</keyword>
<dbReference type="EMBL" id="PVNH01000005">
    <property type="protein sequence ID" value="PRX47484.1"/>
    <property type="molecule type" value="Genomic_DNA"/>
</dbReference>
<organism evidence="2 3">
    <name type="scientific">Prauserella shujinwangii</name>
    <dbReference type="NCBI Taxonomy" id="1453103"/>
    <lineage>
        <taxon>Bacteria</taxon>
        <taxon>Bacillati</taxon>
        <taxon>Actinomycetota</taxon>
        <taxon>Actinomycetes</taxon>
        <taxon>Pseudonocardiales</taxon>
        <taxon>Pseudonocardiaceae</taxon>
        <taxon>Prauserella</taxon>
    </lineage>
</organism>
<sequence>MSGNTDLAGSVPGVPSARDIQVSPDNILEVARVIDEQAGLLEEKIAGHLAALRIQAPASDIVSTHAIEGWNHVVSGGENSYEHRVRAYVRGLRDLAEQLREASERYEFSDREKAESFGDRRVGES</sequence>
<dbReference type="RefSeq" id="WP_106178994.1">
    <property type="nucleotide sequence ID" value="NZ_PVNH01000005.1"/>
</dbReference>
<proteinExistence type="predicted"/>
<dbReference type="Proteomes" id="UP000238362">
    <property type="component" value="Unassembled WGS sequence"/>
</dbReference>
<evidence type="ECO:0000313" key="3">
    <source>
        <dbReference type="Proteomes" id="UP000238362"/>
    </source>
</evidence>
<gene>
    <name evidence="2" type="ORF">B0I33_10562</name>
</gene>
<evidence type="ECO:0000256" key="1">
    <source>
        <dbReference type="SAM" id="MobiDB-lite"/>
    </source>
</evidence>
<accession>A0A2T0LUH7</accession>
<name>A0A2T0LUH7_9PSEU</name>
<reference evidence="2 3" key="1">
    <citation type="submission" date="2018-03" db="EMBL/GenBank/DDBJ databases">
        <title>Genomic Encyclopedia of Type Strains, Phase III (KMG-III): the genomes of soil and plant-associated and newly described type strains.</title>
        <authorList>
            <person name="Whitman W."/>
        </authorList>
    </citation>
    <scope>NUCLEOTIDE SEQUENCE [LARGE SCALE GENOMIC DNA]</scope>
    <source>
        <strain evidence="2 3">CGMCC 4.7125</strain>
    </source>
</reference>
<dbReference type="AlphaFoldDB" id="A0A2T0LUH7"/>
<protein>
    <recommendedName>
        <fullName evidence="4">PE family protein</fullName>
    </recommendedName>
</protein>
<feature type="region of interest" description="Disordered" evidence="1">
    <location>
        <begin position="104"/>
        <end position="125"/>
    </location>
</feature>
<evidence type="ECO:0000313" key="2">
    <source>
        <dbReference type="EMBL" id="PRX47484.1"/>
    </source>
</evidence>
<evidence type="ECO:0008006" key="4">
    <source>
        <dbReference type="Google" id="ProtNLM"/>
    </source>
</evidence>
<comment type="caution">
    <text evidence="2">The sequence shown here is derived from an EMBL/GenBank/DDBJ whole genome shotgun (WGS) entry which is preliminary data.</text>
</comment>
<dbReference type="OrthoDB" id="3697873at2"/>